<reference evidence="4" key="1">
    <citation type="submission" date="2017-09" db="EMBL/GenBank/DDBJ databases">
        <title>Depth-based differentiation of microbial function through sediment-hosted aquifers and enrichment of novel symbionts in the deep terrestrial subsurface.</title>
        <authorList>
            <person name="Probst A.J."/>
            <person name="Ladd B."/>
            <person name="Jarett J.K."/>
            <person name="Geller-Mcgrath D.E."/>
            <person name="Sieber C.M.K."/>
            <person name="Emerson J.B."/>
            <person name="Anantharaman K."/>
            <person name="Thomas B.C."/>
            <person name="Malmstrom R."/>
            <person name="Stieglmeier M."/>
            <person name="Klingl A."/>
            <person name="Woyke T."/>
            <person name="Ryan C.M."/>
            <person name="Banfield J.F."/>
        </authorList>
    </citation>
    <scope>NUCLEOTIDE SEQUENCE [LARGE SCALE GENOMIC DNA]</scope>
</reference>
<dbReference type="PROSITE" id="PS00101">
    <property type="entry name" value="HEXAPEP_TRANSFERASES"/>
    <property type="match status" value="1"/>
</dbReference>
<organism evidence="3 4">
    <name type="scientific">Candidatus Shapirobacteria bacterium CG03_land_8_20_14_0_80_35_14</name>
    <dbReference type="NCBI Taxonomy" id="1974878"/>
    <lineage>
        <taxon>Bacteria</taxon>
        <taxon>Candidatus Shapironibacteriota</taxon>
    </lineage>
</organism>
<dbReference type="InterPro" id="IPR050179">
    <property type="entry name" value="Trans_hexapeptide_repeat"/>
</dbReference>
<dbReference type="PANTHER" id="PTHR43300">
    <property type="entry name" value="ACETYLTRANSFERASE"/>
    <property type="match status" value="1"/>
</dbReference>
<dbReference type="EMBL" id="PEVB01000016">
    <property type="protein sequence ID" value="PIV07797.1"/>
    <property type="molecule type" value="Genomic_DNA"/>
</dbReference>
<keyword evidence="2" id="KW-0677">Repeat</keyword>
<dbReference type="InterPro" id="IPR001451">
    <property type="entry name" value="Hexapep"/>
</dbReference>
<dbReference type="SUPFAM" id="SSF51161">
    <property type="entry name" value="Trimeric LpxA-like enzymes"/>
    <property type="match status" value="1"/>
</dbReference>
<evidence type="ECO:0000256" key="2">
    <source>
        <dbReference type="ARBA" id="ARBA00022737"/>
    </source>
</evidence>
<evidence type="ECO:0000313" key="3">
    <source>
        <dbReference type="EMBL" id="PIV07797.1"/>
    </source>
</evidence>
<dbReference type="GO" id="GO:0016740">
    <property type="term" value="F:transferase activity"/>
    <property type="evidence" value="ECO:0007669"/>
    <property type="project" value="UniProtKB-KW"/>
</dbReference>
<dbReference type="Gene3D" id="2.160.10.10">
    <property type="entry name" value="Hexapeptide repeat proteins"/>
    <property type="match status" value="1"/>
</dbReference>
<evidence type="ECO:0000256" key="1">
    <source>
        <dbReference type="ARBA" id="ARBA00022679"/>
    </source>
</evidence>
<dbReference type="PANTHER" id="PTHR43300:SF11">
    <property type="entry name" value="ACETYLTRANSFERASE RV3034C-RELATED"/>
    <property type="match status" value="1"/>
</dbReference>
<comment type="caution">
    <text evidence="3">The sequence shown here is derived from an EMBL/GenBank/DDBJ whole genome shotgun (WGS) entry which is preliminary data.</text>
</comment>
<dbReference type="InterPro" id="IPR011004">
    <property type="entry name" value="Trimer_LpxA-like_sf"/>
</dbReference>
<dbReference type="CDD" id="cd03349">
    <property type="entry name" value="LbH_XAT"/>
    <property type="match status" value="1"/>
</dbReference>
<sequence length="200" mass="22934">MEFVAFVVFSKLPLFLRHYFSILIYKPIFHKGSTIYGYTIFGPNVEIGDYTYLHSPFHLSHIKIGKFCSIAQNFAALSHQHNYKNFFNYKFNNEINSPFTASHYKHTDTVNDIRTITIGNDVYIGFGVIILRGVTIGDGAIIAAGSVVTKDIPSHEIYGGVPAKFIKHKVITNHKIKNFDFDDPNYFQKLDKLLTRYDQK</sequence>
<name>A0A2M7BQT7_9BACT</name>
<accession>A0A2M7BQT7</accession>
<dbReference type="InterPro" id="IPR018357">
    <property type="entry name" value="Hexapep_transf_CS"/>
</dbReference>
<dbReference type="Proteomes" id="UP000229191">
    <property type="component" value="Unassembled WGS sequence"/>
</dbReference>
<protein>
    <recommendedName>
        <fullName evidence="5">Acetyltransferase</fullName>
    </recommendedName>
</protein>
<evidence type="ECO:0008006" key="5">
    <source>
        <dbReference type="Google" id="ProtNLM"/>
    </source>
</evidence>
<keyword evidence="1" id="KW-0808">Transferase</keyword>
<evidence type="ECO:0000313" key="4">
    <source>
        <dbReference type="Proteomes" id="UP000229191"/>
    </source>
</evidence>
<dbReference type="AlphaFoldDB" id="A0A2M7BQT7"/>
<proteinExistence type="predicted"/>
<gene>
    <name evidence="3" type="ORF">COS53_00510</name>
</gene>
<dbReference type="Pfam" id="PF00132">
    <property type="entry name" value="Hexapep"/>
    <property type="match status" value="1"/>
</dbReference>